<feature type="compositionally biased region" description="Low complexity" evidence="7">
    <location>
        <begin position="549"/>
        <end position="560"/>
    </location>
</feature>
<feature type="transmembrane region" description="Helical" evidence="8">
    <location>
        <begin position="349"/>
        <end position="369"/>
    </location>
</feature>
<dbReference type="EMBL" id="BAAAKJ010000258">
    <property type="protein sequence ID" value="GAA1403547.1"/>
    <property type="molecule type" value="Genomic_DNA"/>
</dbReference>
<keyword evidence="2" id="KW-0813">Transport</keyword>
<evidence type="ECO:0000256" key="8">
    <source>
        <dbReference type="SAM" id="Phobius"/>
    </source>
</evidence>
<name>A0ABN1YBZ5_9ACTN</name>
<evidence type="ECO:0000256" key="4">
    <source>
        <dbReference type="ARBA" id="ARBA00022692"/>
    </source>
</evidence>
<feature type="region of interest" description="Disordered" evidence="7">
    <location>
        <begin position="514"/>
        <end position="560"/>
    </location>
</feature>
<reference evidence="10 11" key="1">
    <citation type="journal article" date="2019" name="Int. J. Syst. Evol. Microbiol.">
        <title>The Global Catalogue of Microorganisms (GCM) 10K type strain sequencing project: providing services to taxonomists for standard genome sequencing and annotation.</title>
        <authorList>
            <consortium name="The Broad Institute Genomics Platform"/>
            <consortium name="The Broad Institute Genome Sequencing Center for Infectious Disease"/>
            <person name="Wu L."/>
            <person name="Ma J."/>
        </authorList>
    </citation>
    <scope>NUCLEOTIDE SEQUENCE [LARGE SCALE GENOMIC DNA]</scope>
    <source>
        <strain evidence="10 11">JCM 12393</strain>
    </source>
</reference>
<dbReference type="RefSeq" id="WP_425554852.1">
    <property type="nucleotide sequence ID" value="NZ_BAAAKJ010000258.1"/>
</dbReference>
<dbReference type="InterPro" id="IPR011701">
    <property type="entry name" value="MFS"/>
</dbReference>
<evidence type="ECO:0000256" key="1">
    <source>
        <dbReference type="ARBA" id="ARBA00004651"/>
    </source>
</evidence>
<evidence type="ECO:0000313" key="10">
    <source>
        <dbReference type="EMBL" id="GAA1403547.1"/>
    </source>
</evidence>
<evidence type="ECO:0000256" key="3">
    <source>
        <dbReference type="ARBA" id="ARBA00022475"/>
    </source>
</evidence>
<evidence type="ECO:0000256" key="5">
    <source>
        <dbReference type="ARBA" id="ARBA00022989"/>
    </source>
</evidence>
<dbReference type="PROSITE" id="PS50850">
    <property type="entry name" value="MFS"/>
    <property type="match status" value="1"/>
</dbReference>
<feature type="transmembrane region" description="Helical" evidence="8">
    <location>
        <begin position="247"/>
        <end position="264"/>
    </location>
</feature>
<feature type="transmembrane region" description="Helical" evidence="8">
    <location>
        <begin position="490"/>
        <end position="508"/>
    </location>
</feature>
<keyword evidence="3" id="KW-1003">Cell membrane</keyword>
<evidence type="ECO:0000256" key="7">
    <source>
        <dbReference type="SAM" id="MobiDB-lite"/>
    </source>
</evidence>
<feature type="transmembrane region" description="Helical" evidence="8">
    <location>
        <begin position="157"/>
        <end position="175"/>
    </location>
</feature>
<feature type="domain" description="Major facilitator superfamily (MFS) profile" evidence="9">
    <location>
        <begin position="30"/>
        <end position="513"/>
    </location>
</feature>
<feature type="transmembrane region" description="Helical" evidence="8">
    <location>
        <begin position="124"/>
        <end position="145"/>
    </location>
</feature>
<evidence type="ECO:0000256" key="6">
    <source>
        <dbReference type="ARBA" id="ARBA00023136"/>
    </source>
</evidence>
<comment type="caution">
    <text evidence="10">The sequence shown here is derived from an EMBL/GenBank/DDBJ whole genome shotgun (WGS) entry which is preliminary data.</text>
</comment>
<dbReference type="InterPro" id="IPR004638">
    <property type="entry name" value="EmrB-like"/>
</dbReference>
<organism evidence="10 11">
    <name type="scientific">Kitasatospora putterlickiae</name>
    <dbReference type="NCBI Taxonomy" id="221725"/>
    <lineage>
        <taxon>Bacteria</taxon>
        <taxon>Bacillati</taxon>
        <taxon>Actinomycetota</taxon>
        <taxon>Actinomycetes</taxon>
        <taxon>Kitasatosporales</taxon>
        <taxon>Streptomycetaceae</taxon>
        <taxon>Kitasatospora</taxon>
    </lineage>
</organism>
<dbReference type="InterPro" id="IPR036259">
    <property type="entry name" value="MFS_trans_sf"/>
</dbReference>
<sequence length="560" mass="58062">MSHPKADTGSPEKKPAEEEAPRSAREIRLVMVGLVVTMLLAMLDGLIVGTAMPTIVGELGGAEHLSWVVTSYTLATAASTPIWGKLGDLYGRKGIFLTSIVIFLVGSALSGISQDMTELIGFRALQGLGAGGLMVGVMSIMGALVPPRDRGKYQGMFAAVMALATIGGPLVGGFITDHLNWRWTFYINLPLGAVALAVVVVTLKLPKVRNKARIDYLGALLLTTGITSLTLITTWGGQEYAWGSKQILGLTALAAATLIGFCYVEQRVKEPMLPLSLFRNLNFTLVSIIGFVVGFVMFGSTVFLPLYQQTVQGASATNSGLLLMPMMFGMLVISLVVGQAVTKTGKYRIYPIIGTIVMTAGLLLLSTLSTDTSGFASACWMVVLGAGMGFLMQITMLVAQNSVELKDMGVASSTATLFRTIGGSFGVALFGALFNSRVTETMNERLGSAAAAGGSQGGDPAQLSPAALKALPAPVQDAYHHAVANGMHTVFLWGAAVAVIAVAAAVFVREVPLRGAGTPPSDAEGGEGGAGGEGDAAGKVGKGRKGRKAAAADTIEASAI</sequence>
<keyword evidence="6 8" id="KW-0472">Membrane</keyword>
<comment type="subcellular location">
    <subcellularLocation>
        <location evidence="1">Cell membrane</location>
        <topology evidence="1">Multi-pass membrane protein</topology>
    </subcellularLocation>
</comment>
<keyword evidence="4 8" id="KW-0812">Transmembrane</keyword>
<dbReference type="PANTHER" id="PTHR23501:SF197">
    <property type="entry name" value="COMD"/>
    <property type="match status" value="1"/>
</dbReference>
<feature type="transmembrane region" description="Helical" evidence="8">
    <location>
        <begin position="375"/>
        <end position="398"/>
    </location>
</feature>
<proteinExistence type="predicted"/>
<dbReference type="PANTHER" id="PTHR23501">
    <property type="entry name" value="MAJOR FACILITATOR SUPERFAMILY"/>
    <property type="match status" value="1"/>
</dbReference>
<evidence type="ECO:0000259" key="9">
    <source>
        <dbReference type="PROSITE" id="PS50850"/>
    </source>
</evidence>
<feature type="transmembrane region" description="Helical" evidence="8">
    <location>
        <begin position="95"/>
        <end position="112"/>
    </location>
</feature>
<dbReference type="Pfam" id="PF07690">
    <property type="entry name" value="MFS_1"/>
    <property type="match status" value="1"/>
</dbReference>
<evidence type="ECO:0000256" key="2">
    <source>
        <dbReference type="ARBA" id="ARBA00022448"/>
    </source>
</evidence>
<feature type="transmembrane region" description="Helical" evidence="8">
    <location>
        <begin position="319"/>
        <end position="337"/>
    </location>
</feature>
<feature type="transmembrane region" description="Helical" evidence="8">
    <location>
        <begin position="181"/>
        <end position="203"/>
    </location>
</feature>
<dbReference type="PRINTS" id="PR01036">
    <property type="entry name" value="TCRTETB"/>
</dbReference>
<keyword evidence="11" id="KW-1185">Reference proteome</keyword>
<accession>A0ABN1YBZ5</accession>
<dbReference type="CDD" id="cd17502">
    <property type="entry name" value="MFS_Azr1_MDR_like"/>
    <property type="match status" value="1"/>
</dbReference>
<dbReference type="Gene3D" id="1.20.1720.10">
    <property type="entry name" value="Multidrug resistance protein D"/>
    <property type="match status" value="1"/>
</dbReference>
<dbReference type="NCBIfam" id="TIGR00711">
    <property type="entry name" value="efflux_EmrB"/>
    <property type="match status" value="1"/>
</dbReference>
<feature type="transmembrane region" description="Helical" evidence="8">
    <location>
        <begin position="285"/>
        <end position="307"/>
    </location>
</feature>
<keyword evidence="5 8" id="KW-1133">Transmembrane helix</keyword>
<feature type="compositionally biased region" description="Gly residues" evidence="7">
    <location>
        <begin position="526"/>
        <end position="535"/>
    </location>
</feature>
<dbReference type="InterPro" id="IPR020846">
    <property type="entry name" value="MFS_dom"/>
</dbReference>
<protein>
    <submittedName>
        <fullName evidence="10">MDR family MFS transporter</fullName>
    </submittedName>
</protein>
<dbReference type="Gene3D" id="1.20.1250.20">
    <property type="entry name" value="MFS general substrate transporter like domains"/>
    <property type="match status" value="1"/>
</dbReference>
<feature type="transmembrane region" description="Helical" evidence="8">
    <location>
        <begin position="410"/>
        <end position="434"/>
    </location>
</feature>
<dbReference type="Proteomes" id="UP001499863">
    <property type="component" value="Unassembled WGS sequence"/>
</dbReference>
<feature type="transmembrane region" description="Helical" evidence="8">
    <location>
        <begin position="64"/>
        <end position="83"/>
    </location>
</feature>
<evidence type="ECO:0000313" key="11">
    <source>
        <dbReference type="Proteomes" id="UP001499863"/>
    </source>
</evidence>
<gene>
    <name evidence="10" type="ORF">GCM10009639_48540</name>
</gene>
<feature type="region of interest" description="Disordered" evidence="7">
    <location>
        <begin position="1"/>
        <end position="21"/>
    </location>
</feature>
<feature type="transmembrane region" description="Helical" evidence="8">
    <location>
        <begin position="215"/>
        <end position="235"/>
    </location>
</feature>
<feature type="transmembrane region" description="Helical" evidence="8">
    <location>
        <begin position="29"/>
        <end position="52"/>
    </location>
</feature>
<dbReference type="SUPFAM" id="SSF103473">
    <property type="entry name" value="MFS general substrate transporter"/>
    <property type="match status" value="1"/>
</dbReference>